<keyword evidence="2" id="KW-1015">Disulfide bond</keyword>
<dbReference type="Proteomes" id="UP000028492">
    <property type="component" value="Chromosome"/>
</dbReference>
<dbReference type="InterPro" id="IPR050430">
    <property type="entry name" value="Peptidase_S1"/>
</dbReference>
<dbReference type="EMBL" id="CP008953">
    <property type="protein sequence ID" value="AIG77317.1"/>
    <property type="molecule type" value="Genomic_DNA"/>
</dbReference>
<dbReference type="PANTHER" id="PTHR24276">
    <property type="entry name" value="POLYSERASE-RELATED"/>
    <property type="match status" value="1"/>
</dbReference>
<evidence type="ECO:0000313" key="6">
    <source>
        <dbReference type="Proteomes" id="UP000028492"/>
    </source>
</evidence>
<protein>
    <submittedName>
        <fullName evidence="5">Conserved putative secreted protein</fullName>
    </submittedName>
</protein>
<dbReference type="InterPro" id="IPR001254">
    <property type="entry name" value="Trypsin_dom"/>
</dbReference>
<dbReference type="InterPro" id="IPR001314">
    <property type="entry name" value="Peptidase_S1A"/>
</dbReference>
<dbReference type="PROSITE" id="PS50240">
    <property type="entry name" value="TRYPSIN_DOM"/>
    <property type="match status" value="1"/>
</dbReference>
<evidence type="ECO:0000313" key="5">
    <source>
        <dbReference type="EMBL" id="AIG77317.1"/>
    </source>
</evidence>
<dbReference type="PANTHER" id="PTHR24276:SF98">
    <property type="entry name" value="FI18310P1-RELATED"/>
    <property type="match status" value="1"/>
</dbReference>
<reference evidence="5 6" key="1">
    <citation type="journal article" date="2014" name="J. Biotechnol.">
        <title>Complete genome sequence of the actinobacterium Amycolatopsis japonica MG417-CF17(T) (=DSM 44213T) producing (S,S)-N,N'-ethylenediaminedisuccinic acid.</title>
        <authorList>
            <person name="Stegmann E."/>
            <person name="Albersmeier A."/>
            <person name="Spohn M."/>
            <person name="Gert H."/>
            <person name="Weber T."/>
            <person name="Wohlleben W."/>
            <person name="Kalinowski J."/>
            <person name="Ruckert C."/>
        </authorList>
    </citation>
    <scope>NUCLEOTIDE SEQUENCE [LARGE SCALE GENOMIC DNA]</scope>
    <source>
        <strain evidence="6">MG417-CF17 (DSM 44213)</strain>
    </source>
</reference>
<dbReference type="GO" id="GO:0004252">
    <property type="term" value="F:serine-type endopeptidase activity"/>
    <property type="evidence" value="ECO:0007669"/>
    <property type="project" value="InterPro"/>
</dbReference>
<proteinExistence type="inferred from homology"/>
<dbReference type="GO" id="GO:0006508">
    <property type="term" value="P:proteolysis"/>
    <property type="evidence" value="ECO:0007669"/>
    <property type="project" value="InterPro"/>
</dbReference>
<evidence type="ECO:0000256" key="3">
    <source>
        <dbReference type="SAM" id="SignalP"/>
    </source>
</evidence>
<name>A0A075UT17_9PSEU</name>
<dbReference type="InterPro" id="IPR043504">
    <property type="entry name" value="Peptidase_S1_PA_chymotrypsin"/>
</dbReference>
<sequence length="217" mass="22592">MRIRGLLTALLCAAGLTTVAPAAVAAPIIDGEYAQSGPWAAMIEQNGEQWCSGSIISARWVLTAQHCIDEPGAGYSVRVGDVDHQAGTYAVVADIYTPSSGADIALLKLDRSVTTTYASLGTSVAVGDTEYVYGWGYNEDGDLQRYLKVARMTVTSVGNGLIKARRGNGLTNGGDSGGPVFVGGKQVGVHIAGNKVDSSTHTSISANRTWIRNTSGV</sequence>
<dbReference type="InterPro" id="IPR009003">
    <property type="entry name" value="Peptidase_S1_PA"/>
</dbReference>
<accession>A0A075UT17</accession>
<dbReference type="SMART" id="SM00020">
    <property type="entry name" value="Tryp_SPc"/>
    <property type="match status" value="1"/>
</dbReference>
<feature type="signal peptide" evidence="3">
    <location>
        <begin position="1"/>
        <end position="25"/>
    </location>
</feature>
<dbReference type="HOGENOM" id="CLU_006842_7_5_11"/>
<dbReference type="PRINTS" id="PR00722">
    <property type="entry name" value="CHYMOTRYPSIN"/>
</dbReference>
<gene>
    <name evidence="5" type="ORF">AJAP_22295</name>
</gene>
<comment type="similarity">
    <text evidence="1">Belongs to the peptidase S1 family.</text>
</comment>
<dbReference type="Gene3D" id="2.40.10.10">
    <property type="entry name" value="Trypsin-like serine proteases"/>
    <property type="match status" value="1"/>
</dbReference>
<dbReference type="STRING" id="208439.AJAP_22295"/>
<keyword evidence="6" id="KW-1185">Reference proteome</keyword>
<keyword evidence="3" id="KW-0732">Signal</keyword>
<dbReference type="AlphaFoldDB" id="A0A075UT17"/>
<feature type="chain" id="PRO_5001710043" evidence="3">
    <location>
        <begin position="26"/>
        <end position="217"/>
    </location>
</feature>
<evidence type="ECO:0000259" key="4">
    <source>
        <dbReference type="PROSITE" id="PS50240"/>
    </source>
</evidence>
<dbReference type="eggNOG" id="COG5640">
    <property type="taxonomic scope" value="Bacteria"/>
</dbReference>
<dbReference type="KEGG" id="aja:AJAP_22295"/>
<dbReference type="SUPFAM" id="SSF50494">
    <property type="entry name" value="Trypsin-like serine proteases"/>
    <property type="match status" value="1"/>
</dbReference>
<dbReference type="Pfam" id="PF00089">
    <property type="entry name" value="Trypsin"/>
    <property type="match status" value="1"/>
</dbReference>
<feature type="domain" description="Peptidase S1" evidence="4">
    <location>
        <begin position="28"/>
        <end position="216"/>
    </location>
</feature>
<evidence type="ECO:0000256" key="1">
    <source>
        <dbReference type="ARBA" id="ARBA00007664"/>
    </source>
</evidence>
<organism evidence="5 6">
    <name type="scientific">Amycolatopsis japonica</name>
    <dbReference type="NCBI Taxonomy" id="208439"/>
    <lineage>
        <taxon>Bacteria</taxon>
        <taxon>Bacillati</taxon>
        <taxon>Actinomycetota</taxon>
        <taxon>Actinomycetes</taxon>
        <taxon>Pseudonocardiales</taxon>
        <taxon>Pseudonocardiaceae</taxon>
        <taxon>Amycolatopsis</taxon>
        <taxon>Amycolatopsis japonica group</taxon>
    </lineage>
</organism>
<dbReference type="RefSeq" id="WP_038514845.1">
    <property type="nucleotide sequence ID" value="NZ_CP008953.1"/>
</dbReference>
<evidence type="ECO:0000256" key="2">
    <source>
        <dbReference type="ARBA" id="ARBA00023157"/>
    </source>
</evidence>